<keyword evidence="2" id="KW-1185">Reference proteome</keyword>
<accession>A0A840CYH9</accession>
<dbReference type="EMBL" id="JACIER010000011">
    <property type="protein sequence ID" value="MBB4044920.1"/>
    <property type="molecule type" value="Genomic_DNA"/>
</dbReference>
<gene>
    <name evidence="1" type="ORF">GGR06_002722</name>
</gene>
<comment type="caution">
    <text evidence="1">The sequence shown here is derived from an EMBL/GenBank/DDBJ whole genome shotgun (WGS) entry which is preliminary data.</text>
</comment>
<name>A0A840CYH9_9BACE</name>
<dbReference type="AlphaFoldDB" id="A0A840CYH9"/>
<reference evidence="1" key="1">
    <citation type="submission" date="2020-08" db="EMBL/GenBank/DDBJ databases">
        <title>Genomic Encyclopedia of Type Strains, Phase IV (KMG-IV): sequencing the most valuable type-strain genomes for metagenomic binning, comparative biology and taxonomic classification.</title>
        <authorList>
            <person name="Goeker M."/>
        </authorList>
    </citation>
    <scope>NUCLEOTIDE SEQUENCE [LARGE SCALE GENOMIC DNA]</scope>
    <source>
        <strain evidence="1">DSM 105720</strain>
    </source>
</reference>
<evidence type="ECO:0000313" key="1">
    <source>
        <dbReference type="EMBL" id="MBB4044920.1"/>
    </source>
</evidence>
<dbReference type="Proteomes" id="UP000560658">
    <property type="component" value="Unassembled WGS sequence"/>
</dbReference>
<organism evidence="1 2">
    <name type="scientific">Bacteroides reticulotermitis</name>
    <dbReference type="NCBI Taxonomy" id="1133319"/>
    <lineage>
        <taxon>Bacteria</taxon>
        <taxon>Pseudomonadati</taxon>
        <taxon>Bacteroidota</taxon>
        <taxon>Bacteroidia</taxon>
        <taxon>Bacteroidales</taxon>
        <taxon>Bacteroidaceae</taxon>
        <taxon>Bacteroides</taxon>
    </lineage>
</organism>
<proteinExistence type="predicted"/>
<evidence type="ECO:0000313" key="2">
    <source>
        <dbReference type="Proteomes" id="UP000560658"/>
    </source>
</evidence>
<sequence>MKMIQQLDDEDKQTIFKLIDKMLTNKKFKDFFSKNIAAL</sequence>
<protein>
    <submittedName>
        <fullName evidence="1">Uncharacterized protein</fullName>
    </submittedName>
</protein>